<dbReference type="InterPro" id="IPR001509">
    <property type="entry name" value="Epimerase_deHydtase"/>
</dbReference>
<accession>A0A167NQN8</accession>
<dbReference type="PANTHER" id="PTHR10366:SF564">
    <property type="entry name" value="STEROL-4-ALPHA-CARBOXYLATE 3-DEHYDROGENASE, DECARBOXYLATING"/>
    <property type="match status" value="1"/>
</dbReference>
<evidence type="ECO:0000313" key="4">
    <source>
        <dbReference type="EMBL" id="OAA55812.1"/>
    </source>
</evidence>
<keyword evidence="5" id="KW-1185">Reference proteome</keyword>
<dbReference type="PANTHER" id="PTHR10366">
    <property type="entry name" value="NAD DEPENDENT EPIMERASE/DEHYDRATASE"/>
    <property type="match status" value="1"/>
</dbReference>
<dbReference type="AlphaFoldDB" id="A0A167NQN8"/>
<dbReference type="SUPFAM" id="SSF51735">
    <property type="entry name" value="NAD(P)-binding Rossmann-fold domains"/>
    <property type="match status" value="1"/>
</dbReference>
<dbReference type="STRING" id="1081102.A0A167NQN8"/>
<dbReference type="InterPro" id="IPR050425">
    <property type="entry name" value="NAD(P)_dehydrat-like"/>
</dbReference>
<evidence type="ECO:0000256" key="1">
    <source>
        <dbReference type="ARBA" id="ARBA00023002"/>
    </source>
</evidence>
<proteinExistence type="inferred from homology"/>
<protein>
    <submittedName>
        <fullName evidence="4">NAD dependent epimerase</fullName>
    </submittedName>
</protein>
<evidence type="ECO:0000256" key="2">
    <source>
        <dbReference type="ARBA" id="ARBA00023445"/>
    </source>
</evidence>
<comment type="similarity">
    <text evidence="2">Belongs to the NAD(P)-dependent epimerase/dehydratase family. Dihydroflavonol-4-reductase subfamily.</text>
</comment>
<evidence type="ECO:0000259" key="3">
    <source>
        <dbReference type="Pfam" id="PF01370"/>
    </source>
</evidence>
<reference evidence="4 5" key="1">
    <citation type="journal article" date="2016" name="Genome Biol. Evol.">
        <title>Divergent and convergent evolution of fungal pathogenicity.</title>
        <authorList>
            <person name="Shang Y."/>
            <person name="Xiao G."/>
            <person name="Zheng P."/>
            <person name="Cen K."/>
            <person name="Zhan S."/>
            <person name="Wang C."/>
        </authorList>
    </citation>
    <scope>NUCLEOTIDE SEQUENCE [LARGE SCALE GENOMIC DNA]</scope>
    <source>
        <strain evidence="4 5">RCEF 264</strain>
    </source>
</reference>
<dbReference type="InterPro" id="IPR036291">
    <property type="entry name" value="NAD(P)-bd_dom_sf"/>
</dbReference>
<comment type="caution">
    <text evidence="4">The sequence shown here is derived from an EMBL/GenBank/DDBJ whole genome shotgun (WGS) entry which is preliminary data.</text>
</comment>
<keyword evidence="1" id="KW-0560">Oxidoreductase</keyword>
<name>A0A167NQN8_9HYPO</name>
<gene>
    <name evidence="4" type="ORF">SPI_08019</name>
</gene>
<dbReference type="Proteomes" id="UP000076874">
    <property type="component" value="Unassembled WGS sequence"/>
</dbReference>
<dbReference type="Pfam" id="PF01370">
    <property type="entry name" value="Epimerase"/>
    <property type="match status" value="1"/>
</dbReference>
<dbReference type="OrthoDB" id="2735536at2759"/>
<feature type="domain" description="NAD-dependent epimerase/dehydratase" evidence="3">
    <location>
        <begin position="26"/>
        <end position="289"/>
    </location>
</feature>
<organism evidence="4 5">
    <name type="scientific">Niveomyces insectorum RCEF 264</name>
    <dbReference type="NCBI Taxonomy" id="1081102"/>
    <lineage>
        <taxon>Eukaryota</taxon>
        <taxon>Fungi</taxon>
        <taxon>Dikarya</taxon>
        <taxon>Ascomycota</taxon>
        <taxon>Pezizomycotina</taxon>
        <taxon>Sordariomycetes</taxon>
        <taxon>Hypocreomycetidae</taxon>
        <taxon>Hypocreales</taxon>
        <taxon>Cordycipitaceae</taxon>
        <taxon>Niveomyces</taxon>
    </lineage>
</organism>
<evidence type="ECO:0000313" key="5">
    <source>
        <dbReference type="Proteomes" id="UP000076874"/>
    </source>
</evidence>
<dbReference type="EMBL" id="AZHD01000018">
    <property type="protein sequence ID" value="OAA55812.1"/>
    <property type="molecule type" value="Genomic_DNA"/>
</dbReference>
<dbReference type="Gene3D" id="3.40.50.720">
    <property type="entry name" value="NAD(P)-binding Rossmann-like Domain"/>
    <property type="match status" value="1"/>
</dbReference>
<dbReference type="GO" id="GO:0016616">
    <property type="term" value="F:oxidoreductase activity, acting on the CH-OH group of donors, NAD or NADP as acceptor"/>
    <property type="evidence" value="ECO:0007669"/>
    <property type="project" value="TreeGrafter"/>
</dbReference>
<sequence>MLQQPCPFLRCGVPLSLLLTRTVFPGGSGFIAGHVLRQLFADKTPYRVVATVRSPEKAAPIHAAYPDLGPDRLQTVLVPEVARADAFDAVLQQHPDVEVVFHMAAPFHYRVADPTRELVDPAVLGTRALLRAVAAYAPRARRVVLTSSFNTMFDLKRSADPTAVFTEATWNSITVADIGGSPQLGYMAAKTLAERAAWDFVRSEHTPPLSFDLVTINPPYALGPVVHHLAAAAGLDSINTSNARIADAITGMWKQQGAVPDTPNAQTWIDVRDLARVHILAGLEKPDAGGRRLMPATGFVTNRAVYEIIRKNFPELADKLPSPDAPGGYEPPKHYQYDNTETKKYLGIEWTPLEKTVVDTVNSLKAHMN</sequence>